<evidence type="ECO:0000313" key="16">
    <source>
        <dbReference type="Proteomes" id="UP000262073"/>
    </source>
</evidence>
<dbReference type="InterPro" id="IPR014721">
    <property type="entry name" value="Ribsml_uS5_D2-typ_fold_subgr"/>
</dbReference>
<dbReference type="HAMAP" id="MF_01498">
    <property type="entry name" value="RadA_bact"/>
    <property type="match status" value="1"/>
</dbReference>
<dbReference type="EMBL" id="CP031769">
    <property type="protein sequence ID" value="AXR07195.1"/>
    <property type="molecule type" value="Genomic_DNA"/>
</dbReference>
<dbReference type="OrthoDB" id="9803906at2"/>
<dbReference type="SMART" id="SM00382">
    <property type="entry name" value="AAA"/>
    <property type="match status" value="1"/>
</dbReference>
<evidence type="ECO:0000256" key="5">
    <source>
        <dbReference type="ARBA" id="ARBA00022801"/>
    </source>
</evidence>
<protein>
    <recommendedName>
        <fullName evidence="11 12">DNA repair protein RadA</fullName>
    </recommendedName>
</protein>
<keyword evidence="6 13" id="KW-0862">Zinc</keyword>
<dbReference type="PANTHER" id="PTHR32472">
    <property type="entry name" value="DNA REPAIR PROTEIN RADA"/>
    <property type="match status" value="1"/>
</dbReference>
<dbReference type="PANTHER" id="PTHR32472:SF10">
    <property type="entry name" value="DNA REPAIR PROTEIN RADA-LIKE PROTEIN"/>
    <property type="match status" value="1"/>
</dbReference>
<dbReference type="PROSITE" id="PS50162">
    <property type="entry name" value="RECA_2"/>
    <property type="match status" value="1"/>
</dbReference>
<feature type="binding site" evidence="11">
    <location>
        <begin position="99"/>
        <end position="106"/>
    </location>
    <ligand>
        <name>ATP</name>
        <dbReference type="ChEBI" id="CHEBI:30616"/>
    </ligand>
</feature>
<keyword evidence="7 11" id="KW-0067">ATP-binding</keyword>
<evidence type="ECO:0000256" key="7">
    <source>
        <dbReference type="ARBA" id="ARBA00022840"/>
    </source>
</evidence>
<evidence type="ECO:0000256" key="4">
    <source>
        <dbReference type="ARBA" id="ARBA00022771"/>
    </source>
</evidence>
<dbReference type="GO" id="GO:0016787">
    <property type="term" value="F:hydrolase activity"/>
    <property type="evidence" value="ECO:0007669"/>
    <property type="project" value="UniProtKB-KW"/>
</dbReference>
<dbReference type="FunFam" id="3.40.50.300:FF:000050">
    <property type="entry name" value="DNA repair protein RadA"/>
    <property type="match status" value="1"/>
</dbReference>
<feature type="short sequence motif" description="RadA KNRFG motif" evidence="11">
    <location>
        <begin position="255"/>
        <end position="259"/>
    </location>
</feature>
<dbReference type="FunFam" id="3.30.230.10:FF:000011">
    <property type="entry name" value="DNA repair protein RadA"/>
    <property type="match status" value="1"/>
</dbReference>
<dbReference type="SUPFAM" id="SSF54211">
    <property type="entry name" value="Ribosomal protein S5 domain 2-like"/>
    <property type="match status" value="1"/>
</dbReference>
<dbReference type="InterPro" id="IPR004504">
    <property type="entry name" value="DNA_repair_RadA"/>
</dbReference>
<evidence type="ECO:0000256" key="10">
    <source>
        <dbReference type="ARBA" id="ARBA00023204"/>
    </source>
</evidence>
<name>A0A346NNT8_9ALTE</name>
<dbReference type="NCBIfam" id="TIGR00416">
    <property type="entry name" value="sms"/>
    <property type="match status" value="1"/>
</dbReference>
<dbReference type="AlphaFoldDB" id="A0A346NNT8"/>
<evidence type="ECO:0000256" key="9">
    <source>
        <dbReference type="ARBA" id="ARBA00023125"/>
    </source>
</evidence>
<dbReference type="GO" id="GO:0140664">
    <property type="term" value="F:ATP-dependent DNA damage sensor activity"/>
    <property type="evidence" value="ECO:0007669"/>
    <property type="project" value="InterPro"/>
</dbReference>
<dbReference type="SUPFAM" id="SSF52540">
    <property type="entry name" value="P-loop containing nucleoside triphosphate hydrolases"/>
    <property type="match status" value="1"/>
</dbReference>
<keyword evidence="1 11" id="KW-0479">Metal-binding</keyword>
<gene>
    <name evidence="11 15" type="primary">radA</name>
    <name evidence="15" type="ORF">D0Y50_13050</name>
</gene>
<evidence type="ECO:0000256" key="12">
    <source>
        <dbReference type="NCBIfam" id="TIGR00416"/>
    </source>
</evidence>
<feature type="domain" description="RecA family profile 1" evidence="14">
    <location>
        <begin position="70"/>
        <end position="218"/>
    </location>
</feature>
<dbReference type="InterPro" id="IPR020568">
    <property type="entry name" value="Ribosomal_Su5_D2-typ_SF"/>
</dbReference>
<keyword evidence="4 13" id="KW-0863">Zinc-finger</keyword>
<dbReference type="Gene3D" id="3.30.230.10">
    <property type="match status" value="1"/>
</dbReference>
<dbReference type="InterPro" id="IPR027417">
    <property type="entry name" value="P-loop_NTPase"/>
</dbReference>
<keyword evidence="5" id="KW-0378">Hydrolase</keyword>
<dbReference type="GO" id="GO:0005524">
    <property type="term" value="F:ATP binding"/>
    <property type="evidence" value="ECO:0007669"/>
    <property type="project" value="UniProtKB-UniRule"/>
</dbReference>
<evidence type="ECO:0000256" key="6">
    <source>
        <dbReference type="ARBA" id="ARBA00022833"/>
    </source>
</evidence>
<dbReference type="Proteomes" id="UP000262073">
    <property type="component" value="Chromosome"/>
</dbReference>
<dbReference type="GO" id="GO:0005829">
    <property type="term" value="C:cytosol"/>
    <property type="evidence" value="ECO:0007669"/>
    <property type="project" value="TreeGrafter"/>
</dbReference>
<evidence type="ECO:0000256" key="1">
    <source>
        <dbReference type="ARBA" id="ARBA00022723"/>
    </source>
</evidence>
<reference evidence="15 16" key="1">
    <citation type="submission" date="2018-08" db="EMBL/GenBank/DDBJ databases">
        <title>Salinimonas sediminis sp. nov., a piezophilic bacterium isolated from a deep-sea sediment sample from the New Britain Trench.</title>
        <authorList>
            <person name="Cao J."/>
        </authorList>
    </citation>
    <scope>NUCLEOTIDE SEQUENCE [LARGE SCALE GENOMIC DNA]</scope>
    <source>
        <strain evidence="15 16">N102</strain>
    </source>
</reference>
<sequence>MAKRKTAYVCADCGAQFPRWQGQCGECKEWNTITEFVVAPATSSPRQATSGYAGQTQAKIETLNAIDLEALPRFSSGFKELDRVLGSGIVPGSAILIGGSPGAGKSTLLLQVMCNMASQHNALYVTGEESLQQVAMRARRLGLPDDKLMMLAETNVETICELALQHTPKIMVIDSIQVMHVADVQSAPGSVSQVRESAAYLTRFAKQHHIAMFIVGHVTKDGNLAGPKVLEHCIDCSMMLEGESDGRFRTLRSNKNRFGAVNELGVFGMTEKGLKEVNNPSAIFLSRGDNQAPGSSVMVIWEGTRPLLVEIQALVDYSQMANPRRVAVGLEQNRLAMLLAVLHRHGNVQMNDQDVFVNVVGGVKVGETAADLALLLAIVSSFRNNALPRELIVFGEVGLAGEIRPVPNGSERITEAAKHGFKRAIVPKANAPKHTLPGIEVVPVSQLSEALEALS</sequence>
<dbReference type="GO" id="GO:0000725">
    <property type="term" value="P:recombinational repair"/>
    <property type="evidence" value="ECO:0007669"/>
    <property type="project" value="UniProtKB-UniRule"/>
</dbReference>
<evidence type="ECO:0000256" key="3">
    <source>
        <dbReference type="ARBA" id="ARBA00022763"/>
    </source>
</evidence>
<comment type="similarity">
    <text evidence="11 13">Belongs to the RecA family. RadA subfamily.</text>
</comment>
<dbReference type="Pfam" id="PF13541">
    <property type="entry name" value="ChlI"/>
    <property type="match status" value="1"/>
</dbReference>
<evidence type="ECO:0000256" key="13">
    <source>
        <dbReference type="RuleBase" id="RU003555"/>
    </source>
</evidence>
<keyword evidence="3 11" id="KW-0227">DNA damage</keyword>
<keyword evidence="8 11" id="KW-0346">Stress response</keyword>
<evidence type="ECO:0000256" key="2">
    <source>
        <dbReference type="ARBA" id="ARBA00022741"/>
    </source>
</evidence>
<comment type="function">
    <text evidence="13">DNA-dependent ATPase involved in processing of recombination intermediates, plays a role in repairing DNA breaks. Stimulates the branch migration of RecA-mediated strand transfer reactions, allowing the 3' invading strand to extend heteroduplex DNA faster. Binds ssDNA in the presence of ADP but not other nucleotides, has ATPase activity that is stimulated by ssDNA and various branched DNA structures, but inhibited by SSB. Does not have RecA's homology-searching function.</text>
</comment>
<comment type="domain">
    <text evidence="11">The middle region has homology to RecA with ATPase motifs including the RadA KNRFG motif, while the C-terminus is homologous to Lon protease.</text>
</comment>
<dbReference type="CDD" id="cd01121">
    <property type="entry name" value="RadA_SMS_N"/>
    <property type="match status" value="1"/>
</dbReference>
<evidence type="ECO:0000256" key="8">
    <source>
        <dbReference type="ARBA" id="ARBA00023016"/>
    </source>
</evidence>
<dbReference type="Pfam" id="PF13481">
    <property type="entry name" value="AAA_25"/>
    <property type="match status" value="1"/>
</dbReference>
<keyword evidence="10 11" id="KW-0234">DNA repair</keyword>
<dbReference type="Gene3D" id="3.40.50.300">
    <property type="entry name" value="P-loop containing nucleotide triphosphate hydrolases"/>
    <property type="match status" value="1"/>
</dbReference>
<keyword evidence="16" id="KW-1185">Reference proteome</keyword>
<dbReference type="Pfam" id="PF18073">
    <property type="entry name" value="Zn_ribbon_LapB"/>
    <property type="match status" value="1"/>
</dbReference>
<dbReference type="PRINTS" id="PR01874">
    <property type="entry name" value="DNAREPAIRADA"/>
</dbReference>
<evidence type="ECO:0000256" key="11">
    <source>
        <dbReference type="HAMAP-Rule" id="MF_01498"/>
    </source>
</evidence>
<proteinExistence type="inferred from homology"/>
<accession>A0A346NNT8</accession>
<dbReference type="InterPro" id="IPR003593">
    <property type="entry name" value="AAA+_ATPase"/>
</dbReference>
<dbReference type="RefSeq" id="WP_108566060.1">
    <property type="nucleotide sequence ID" value="NZ_CP031769.1"/>
</dbReference>
<evidence type="ECO:0000313" key="15">
    <source>
        <dbReference type="EMBL" id="AXR07195.1"/>
    </source>
</evidence>
<comment type="function">
    <text evidence="11">Plays a role in repairing double-strand DNA breaks, probably involving stabilizing or processing branched DNA or blocked replication forks.</text>
</comment>
<dbReference type="InterPro" id="IPR020588">
    <property type="entry name" value="RecA_ATP-bd"/>
</dbReference>
<dbReference type="KEGG" id="salm:D0Y50_13050"/>
<dbReference type="InterPro" id="IPR041166">
    <property type="entry name" value="Rubredoxin_2"/>
</dbReference>
<feature type="region of interest" description="Lon-protease-like" evidence="11">
    <location>
        <begin position="354"/>
        <end position="455"/>
    </location>
</feature>
<keyword evidence="2 11" id="KW-0547">Nucleotide-binding</keyword>
<organism evidence="15 16">
    <name type="scientific">Salinimonas sediminis</name>
    <dbReference type="NCBI Taxonomy" id="2303538"/>
    <lineage>
        <taxon>Bacteria</taxon>
        <taxon>Pseudomonadati</taxon>
        <taxon>Pseudomonadota</taxon>
        <taxon>Gammaproteobacteria</taxon>
        <taxon>Alteromonadales</taxon>
        <taxon>Alteromonadaceae</taxon>
        <taxon>Alteromonas/Salinimonas group</taxon>
        <taxon>Salinimonas</taxon>
    </lineage>
</organism>
<dbReference type="GO" id="GO:0003684">
    <property type="term" value="F:damaged DNA binding"/>
    <property type="evidence" value="ECO:0007669"/>
    <property type="project" value="InterPro"/>
</dbReference>
<dbReference type="GO" id="GO:0008270">
    <property type="term" value="F:zinc ion binding"/>
    <property type="evidence" value="ECO:0007669"/>
    <property type="project" value="UniProtKB-KW"/>
</dbReference>
<evidence type="ECO:0000259" key="14">
    <source>
        <dbReference type="PROSITE" id="PS50162"/>
    </source>
</evidence>
<keyword evidence="9 11" id="KW-0238">DNA-binding</keyword>